<accession>A0A024S3T1</accession>
<dbReference type="Proteomes" id="UP000024376">
    <property type="component" value="Unassembled WGS sequence"/>
</dbReference>
<reference evidence="6" key="1">
    <citation type="journal article" date="2013" name="Ind. Biotechnol.">
        <title>Comparative genomics analysis of Trichoderma reesei strains.</title>
        <authorList>
            <person name="Koike H."/>
            <person name="Aerts A."/>
            <person name="LaButti K."/>
            <person name="Grigoriev I.V."/>
            <person name="Baker S.E."/>
        </authorList>
    </citation>
    <scope>NUCLEOTIDE SEQUENCE [LARGE SCALE GENOMIC DNA]</scope>
    <source>
        <strain evidence="6">ATCC 56765 / BCRC 32924 / NRRL 11460 / Rut C-30</strain>
    </source>
</reference>
<feature type="compositionally biased region" description="Pro residues" evidence="3">
    <location>
        <begin position="9"/>
        <end position="19"/>
    </location>
</feature>
<evidence type="ECO:0000259" key="4">
    <source>
        <dbReference type="PROSITE" id="PS50048"/>
    </source>
</evidence>
<evidence type="ECO:0000256" key="2">
    <source>
        <dbReference type="ARBA" id="ARBA00023242"/>
    </source>
</evidence>
<sequence>MDQTISTKSPPPPHPPPPQKSRRSKKGCYTCRIKKVKCDEVRPRCERCVRLRRLCDYEPRMKHNDLLAISRGYIMALESSKSLPTWAQRAALTRALALPTRLPEFPSSASSLNLTSADHEAIRYFRTTFARLHHTKNPDYSLFSIIFTLAQDEPMVMHALLALGGHEIEFRRSSTSEGSDGSTQLVGRDGNKWTPVQHYSAALGLLADAIGNADDGRQLELDPICAVLYLMLVYEQKYGDGTCSGLSNHLAGAALIVRHRCQRLSEQIAKRGWQGTPVLARIQPQSQSEEPGLSLFVIRLLVWIALCDATAASFGLGGQFNSELKDIMGPEDASSISGFDVLHRYSNSLYRSMWGDAYPQVELLDDVENRDIFAFLCASMQLRSMVANLAKLGADELKLRLPAVEAAFRQVDLRYGELLEVASDLSLSTDNSHRLVANIRAFIPIYHAAKLELTRVLRRNGTTAKMEIVPEAHIAAIVDLAIQADKHQGVEGTIRVAWPLFIVALETNSVVHQRWILSRFQAMSSYSRNLERAHRFLKEHLGMPLEKGEDWLQRFSLANGEIFVI</sequence>
<dbReference type="GO" id="GO:0000976">
    <property type="term" value="F:transcription cis-regulatory region binding"/>
    <property type="evidence" value="ECO:0007669"/>
    <property type="project" value="TreeGrafter"/>
</dbReference>
<dbReference type="GO" id="GO:0008270">
    <property type="term" value="F:zinc ion binding"/>
    <property type="evidence" value="ECO:0007669"/>
    <property type="project" value="InterPro"/>
</dbReference>
<dbReference type="PANTHER" id="PTHR37534">
    <property type="entry name" value="TRANSCRIPTIONAL ACTIVATOR PROTEIN UGA3"/>
    <property type="match status" value="1"/>
</dbReference>
<gene>
    <name evidence="5" type="ORF">M419DRAFT_103144</name>
</gene>
<dbReference type="KEGG" id="trr:M419DRAFT_103144"/>
<dbReference type="Pfam" id="PF00172">
    <property type="entry name" value="Zn_clus"/>
    <property type="match status" value="1"/>
</dbReference>
<dbReference type="OrthoDB" id="4356994at2759"/>
<proteinExistence type="predicted"/>
<dbReference type="PANTHER" id="PTHR37534:SF49">
    <property type="entry name" value="LYSINE BIOSYNTHESIS REGULATORY PROTEIN LYS14"/>
    <property type="match status" value="1"/>
</dbReference>
<comment type="subcellular location">
    <subcellularLocation>
        <location evidence="1">Nucleus</location>
    </subcellularLocation>
</comment>
<dbReference type="InterPro" id="IPR036864">
    <property type="entry name" value="Zn2-C6_fun-type_DNA-bd_sf"/>
</dbReference>
<dbReference type="InterPro" id="IPR001138">
    <property type="entry name" value="Zn2Cys6_DnaBD"/>
</dbReference>
<dbReference type="SMART" id="SM00066">
    <property type="entry name" value="GAL4"/>
    <property type="match status" value="1"/>
</dbReference>
<organism evidence="5 6">
    <name type="scientific">Hypocrea jecorina (strain ATCC 56765 / BCRC 32924 / NRRL 11460 / Rut C-30)</name>
    <name type="common">Trichoderma reesei</name>
    <dbReference type="NCBI Taxonomy" id="1344414"/>
    <lineage>
        <taxon>Eukaryota</taxon>
        <taxon>Fungi</taxon>
        <taxon>Dikarya</taxon>
        <taxon>Ascomycota</taxon>
        <taxon>Pezizomycotina</taxon>
        <taxon>Sordariomycetes</taxon>
        <taxon>Hypocreomycetidae</taxon>
        <taxon>Hypocreales</taxon>
        <taxon>Hypocreaceae</taxon>
        <taxon>Trichoderma</taxon>
    </lineage>
</organism>
<evidence type="ECO:0000256" key="3">
    <source>
        <dbReference type="SAM" id="MobiDB-lite"/>
    </source>
</evidence>
<keyword evidence="2" id="KW-0539">Nucleus</keyword>
<dbReference type="GO" id="GO:0000981">
    <property type="term" value="F:DNA-binding transcription factor activity, RNA polymerase II-specific"/>
    <property type="evidence" value="ECO:0007669"/>
    <property type="project" value="InterPro"/>
</dbReference>
<dbReference type="GO" id="GO:0005634">
    <property type="term" value="C:nucleus"/>
    <property type="evidence" value="ECO:0007669"/>
    <property type="project" value="UniProtKB-SubCell"/>
</dbReference>
<dbReference type="HOGENOM" id="CLU_018449_1_1_1"/>
<name>A0A024S3T1_HYPJR</name>
<dbReference type="PROSITE" id="PS50048">
    <property type="entry name" value="ZN2_CY6_FUNGAL_2"/>
    <property type="match status" value="1"/>
</dbReference>
<dbReference type="CDD" id="cd00067">
    <property type="entry name" value="GAL4"/>
    <property type="match status" value="1"/>
</dbReference>
<evidence type="ECO:0000313" key="6">
    <source>
        <dbReference type="Proteomes" id="UP000024376"/>
    </source>
</evidence>
<dbReference type="Gene3D" id="4.10.240.10">
    <property type="entry name" value="Zn(2)-C6 fungal-type DNA-binding domain"/>
    <property type="match status" value="1"/>
</dbReference>
<dbReference type="Pfam" id="PF11951">
    <property type="entry name" value="Fungal_trans_2"/>
    <property type="match status" value="1"/>
</dbReference>
<evidence type="ECO:0000313" key="5">
    <source>
        <dbReference type="EMBL" id="ETR98856.1"/>
    </source>
</evidence>
<protein>
    <recommendedName>
        <fullName evidence="4">Zn(2)-C6 fungal-type domain-containing protein</fullName>
    </recommendedName>
</protein>
<dbReference type="GO" id="GO:0045944">
    <property type="term" value="P:positive regulation of transcription by RNA polymerase II"/>
    <property type="evidence" value="ECO:0007669"/>
    <property type="project" value="TreeGrafter"/>
</dbReference>
<dbReference type="EMBL" id="KI911160">
    <property type="protein sequence ID" value="ETR98856.1"/>
    <property type="molecule type" value="Genomic_DNA"/>
</dbReference>
<dbReference type="PROSITE" id="PS00463">
    <property type="entry name" value="ZN2_CY6_FUNGAL_1"/>
    <property type="match status" value="1"/>
</dbReference>
<dbReference type="InterPro" id="IPR021858">
    <property type="entry name" value="Fun_TF"/>
</dbReference>
<evidence type="ECO:0000256" key="1">
    <source>
        <dbReference type="ARBA" id="ARBA00004123"/>
    </source>
</evidence>
<feature type="region of interest" description="Disordered" evidence="3">
    <location>
        <begin position="1"/>
        <end position="25"/>
    </location>
</feature>
<feature type="domain" description="Zn(2)-C6 fungal-type" evidence="4">
    <location>
        <begin position="27"/>
        <end position="57"/>
    </location>
</feature>
<dbReference type="AlphaFoldDB" id="A0A024S3T1"/>
<dbReference type="SUPFAM" id="SSF57701">
    <property type="entry name" value="Zn2/Cys6 DNA-binding domain"/>
    <property type="match status" value="1"/>
</dbReference>